<dbReference type="AlphaFoldDB" id="A0A074ZEA2"/>
<gene>
    <name evidence="2" type="ORF">T265_10163</name>
</gene>
<reference evidence="2 3" key="1">
    <citation type="submission" date="2013-11" db="EMBL/GenBank/DDBJ databases">
        <title>Opisthorchis viverrini - life in the bile duct.</title>
        <authorList>
            <person name="Young N.D."/>
            <person name="Nagarajan N."/>
            <person name="Lin S.J."/>
            <person name="Korhonen P.K."/>
            <person name="Jex A.R."/>
            <person name="Hall R.S."/>
            <person name="Safavi-Hemami H."/>
            <person name="Kaewkong W."/>
            <person name="Bertrand D."/>
            <person name="Gao S."/>
            <person name="Seet Q."/>
            <person name="Wongkham S."/>
            <person name="Teh B.T."/>
            <person name="Wongkham C."/>
            <person name="Intapan P.M."/>
            <person name="Maleewong W."/>
            <person name="Yang X."/>
            <person name="Hu M."/>
            <person name="Wang Z."/>
            <person name="Hofmann A."/>
            <person name="Sternberg P.W."/>
            <person name="Tan P."/>
            <person name="Wang J."/>
            <person name="Gasser R.B."/>
        </authorList>
    </citation>
    <scope>NUCLEOTIDE SEQUENCE [LARGE SCALE GENOMIC DNA]</scope>
</reference>
<evidence type="ECO:0000313" key="3">
    <source>
        <dbReference type="Proteomes" id="UP000054324"/>
    </source>
</evidence>
<evidence type="ECO:0000313" key="2">
    <source>
        <dbReference type="EMBL" id="KER21540.1"/>
    </source>
</evidence>
<sequence>MMRISSSHEVERAVSNRLRAIWSTEVAQGNPQRKRKSDCTTVKQQRKQIRNTEAFDALFSPTCKDDLEE</sequence>
<feature type="region of interest" description="Disordered" evidence="1">
    <location>
        <begin position="26"/>
        <end position="47"/>
    </location>
</feature>
<keyword evidence="3" id="KW-1185">Reference proteome</keyword>
<dbReference type="GeneID" id="20324331"/>
<dbReference type="RefSeq" id="XP_009174717.1">
    <property type="nucleotide sequence ID" value="XM_009176453.1"/>
</dbReference>
<name>A0A074ZEA2_OPIVI</name>
<protein>
    <submittedName>
        <fullName evidence="2">Uncharacterized protein</fullName>
    </submittedName>
</protein>
<organism evidence="2 3">
    <name type="scientific">Opisthorchis viverrini</name>
    <name type="common">Southeast Asian liver fluke</name>
    <dbReference type="NCBI Taxonomy" id="6198"/>
    <lineage>
        <taxon>Eukaryota</taxon>
        <taxon>Metazoa</taxon>
        <taxon>Spiralia</taxon>
        <taxon>Lophotrochozoa</taxon>
        <taxon>Platyhelminthes</taxon>
        <taxon>Trematoda</taxon>
        <taxon>Digenea</taxon>
        <taxon>Opisthorchiida</taxon>
        <taxon>Opisthorchiata</taxon>
        <taxon>Opisthorchiidae</taxon>
        <taxon>Opisthorchis</taxon>
    </lineage>
</organism>
<evidence type="ECO:0000256" key="1">
    <source>
        <dbReference type="SAM" id="MobiDB-lite"/>
    </source>
</evidence>
<accession>A0A074ZEA2</accession>
<dbReference type="CTD" id="20324331"/>
<dbReference type="EMBL" id="KL596959">
    <property type="protein sequence ID" value="KER21540.1"/>
    <property type="molecule type" value="Genomic_DNA"/>
</dbReference>
<dbReference type="KEGG" id="ovi:T265_10163"/>
<proteinExistence type="predicted"/>
<dbReference type="Proteomes" id="UP000054324">
    <property type="component" value="Unassembled WGS sequence"/>
</dbReference>